<dbReference type="GeneID" id="105897669"/>
<evidence type="ECO:0000256" key="9">
    <source>
        <dbReference type="ARBA" id="ARBA00053486"/>
    </source>
</evidence>
<evidence type="ECO:0000313" key="15">
    <source>
        <dbReference type="RefSeq" id="XP_042565104.1"/>
    </source>
</evidence>
<dbReference type="SMART" id="SM00409">
    <property type="entry name" value="IG"/>
    <property type="match status" value="7"/>
</dbReference>
<keyword evidence="6" id="KW-0009">Actin-binding</keyword>
<dbReference type="InterPro" id="IPR007110">
    <property type="entry name" value="Ig-like_dom"/>
</dbReference>
<feature type="domain" description="Fibronectin type-III" evidence="13">
    <location>
        <begin position="715"/>
        <end position="810"/>
    </location>
</feature>
<feature type="domain" description="Ig-like" evidence="12">
    <location>
        <begin position="227"/>
        <end position="315"/>
    </location>
</feature>
<feature type="domain" description="Fibronectin type-III" evidence="13">
    <location>
        <begin position="617"/>
        <end position="713"/>
    </location>
</feature>
<dbReference type="FunFam" id="2.60.40.10:FF:000326">
    <property type="entry name" value="Myosin-binding protein C, cardiac-type"/>
    <property type="match status" value="1"/>
</dbReference>
<dbReference type="FunFam" id="2.60.40.10:FF:000081">
    <property type="entry name" value="Myosin-binding protein C, slow type"/>
    <property type="match status" value="1"/>
</dbReference>
<dbReference type="CDD" id="cd00096">
    <property type="entry name" value="Ig"/>
    <property type="match status" value="2"/>
</dbReference>
<dbReference type="PROSITE" id="PS50835">
    <property type="entry name" value="IG_LIKE"/>
    <property type="match status" value="6"/>
</dbReference>
<evidence type="ECO:0000256" key="7">
    <source>
        <dbReference type="ARBA" id="ARBA00023319"/>
    </source>
</evidence>
<dbReference type="FunFam" id="2.60.40.10:FF:000225">
    <property type="entry name" value="Myosin-binding protein C, cardiac-type"/>
    <property type="match status" value="1"/>
</dbReference>
<dbReference type="InterPro" id="IPR013098">
    <property type="entry name" value="Ig_I-set"/>
</dbReference>
<dbReference type="FunFam" id="2.60.40.10:FF:000062">
    <property type="entry name" value="Myosin-binding protein C, slow type"/>
    <property type="match status" value="1"/>
</dbReference>
<feature type="domain" description="Ig-like" evidence="12">
    <location>
        <begin position="1024"/>
        <end position="1112"/>
    </location>
</feature>
<dbReference type="InterPro" id="IPR050964">
    <property type="entry name" value="Striated_Muscle_Regulatory"/>
</dbReference>
<dbReference type="Proteomes" id="UP000515152">
    <property type="component" value="Chromosome 1"/>
</dbReference>
<protein>
    <recommendedName>
        <fullName evidence="10">Myosin-binding protein C, fast-type</fullName>
    </recommendedName>
    <alternativeName>
        <fullName evidence="11">C-protein, skeletal muscle fast isoform</fullName>
    </alternativeName>
</protein>
<keyword evidence="4" id="KW-0130">Cell adhesion</keyword>
<dbReference type="FunFam" id="2.60.40.10:FF:000060">
    <property type="entry name" value="Myosin-binding protein C, slow type"/>
    <property type="match status" value="1"/>
</dbReference>
<dbReference type="AlphaFoldDB" id="A0A8M1KU03"/>
<evidence type="ECO:0000256" key="10">
    <source>
        <dbReference type="ARBA" id="ARBA00069969"/>
    </source>
</evidence>
<evidence type="ECO:0000256" key="5">
    <source>
        <dbReference type="ARBA" id="ARBA00023179"/>
    </source>
</evidence>
<dbReference type="FunFam" id="2.60.40.10:FF:000646">
    <property type="entry name" value="Myosin binding protein C, fast type"/>
    <property type="match status" value="1"/>
</dbReference>
<dbReference type="GO" id="GO:0007155">
    <property type="term" value="P:cell adhesion"/>
    <property type="evidence" value="ECO:0007669"/>
    <property type="project" value="UniProtKB-KW"/>
</dbReference>
<keyword evidence="5" id="KW-0514">Muscle protein</keyword>
<name>A0A8M1KU03_CLUHA</name>
<dbReference type="FunFam" id="2.60.40.10:FF:000031">
    <property type="entry name" value="Myosin-binding protein C, slow type"/>
    <property type="match status" value="1"/>
</dbReference>
<feature type="domain" description="Ig-like" evidence="12">
    <location>
        <begin position="18"/>
        <end position="136"/>
    </location>
</feature>
<dbReference type="CDD" id="cd05748">
    <property type="entry name" value="Ig_Titin_like"/>
    <property type="match status" value="1"/>
</dbReference>
<reference evidence="15" key="1">
    <citation type="submission" date="2025-08" db="UniProtKB">
        <authorList>
            <consortium name="RefSeq"/>
        </authorList>
    </citation>
    <scope>IDENTIFICATION</scope>
</reference>
<feature type="domain" description="Ig-like" evidence="12">
    <location>
        <begin position="514"/>
        <end position="608"/>
    </location>
</feature>
<dbReference type="Pfam" id="PF07679">
    <property type="entry name" value="I-set"/>
    <property type="match status" value="7"/>
</dbReference>
<evidence type="ECO:0000256" key="4">
    <source>
        <dbReference type="ARBA" id="ARBA00022889"/>
    </source>
</evidence>
<dbReference type="PANTHER" id="PTHR13817:SF17">
    <property type="entry name" value="MYOSIN-BINDING PROTEIN C, FAST-TYPE"/>
    <property type="match status" value="1"/>
</dbReference>
<dbReference type="SMART" id="SM00060">
    <property type="entry name" value="FN3"/>
    <property type="match status" value="3"/>
</dbReference>
<evidence type="ECO:0000313" key="14">
    <source>
        <dbReference type="Proteomes" id="UP000515152"/>
    </source>
</evidence>
<dbReference type="InterPro" id="IPR040849">
    <property type="entry name" value="MyBP-C_THB"/>
</dbReference>
<dbReference type="OrthoDB" id="6107607at2759"/>
<dbReference type="InterPro" id="IPR003599">
    <property type="entry name" value="Ig_sub"/>
</dbReference>
<dbReference type="GO" id="GO:0032982">
    <property type="term" value="C:myosin filament"/>
    <property type="evidence" value="ECO:0007669"/>
    <property type="project" value="UniProtKB-KW"/>
</dbReference>
<dbReference type="KEGG" id="char:105897669"/>
<comment type="similarity">
    <text evidence="8">Belongs to the immunoglobulin superfamily. MyBP family.</text>
</comment>
<dbReference type="GO" id="GO:0003779">
    <property type="term" value="F:actin binding"/>
    <property type="evidence" value="ECO:0007669"/>
    <property type="project" value="UniProtKB-KW"/>
</dbReference>
<keyword evidence="14" id="KW-1185">Reference proteome</keyword>
<evidence type="ECO:0000256" key="1">
    <source>
        <dbReference type="ARBA" id="ARBA00022433"/>
    </source>
</evidence>
<keyword evidence="3" id="KW-0677">Repeat</keyword>
<dbReference type="InterPro" id="IPR003961">
    <property type="entry name" value="FN3_dom"/>
</dbReference>
<dbReference type="CDD" id="cd00063">
    <property type="entry name" value="FN3"/>
    <property type="match status" value="3"/>
</dbReference>
<feature type="domain" description="Ig-like" evidence="12">
    <location>
        <begin position="814"/>
        <end position="902"/>
    </location>
</feature>
<evidence type="ECO:0000256" key="8">
    <source>
        <dbReference type="ARBA" id="ARBA00038352"/>
    </source>
</evidence>
<dbReference type="RefSeq" id="XP_042565104.1">
    <property type="nucleotide sequence ID" value="XM_042709170.1"/>
</dbReference>
<gene>
    <name evidence="15" type="primary">mybpc2a</name>
</gene>
<keyword evidence="1" id="KW-0787">Thick filament</keyword>
<dbReference type="FunFam" id="2.60.40.10:FF:000085">
    <property type="entry name" value="Myosin-binding protein C, slow type"/>
    <property type="match status" value="1"/>
</dbReference>
<proteinExistence type="inferred from homology"/>
<dbReference type="PANTHER" id="PTHR13817">
    <property type="entry name" value="TITIN"/>
    <property type="match status" value="1"/>
</dbReference>
<evidence type="ECO:0000256" key="2">
    <source>
        <dbReference type="ARBA" id="ARBA00022553"/>
    </source>
</evidence>
<dbReference type="FunFam" id="2.60.40.10:FF:000111">
    <property type="entry name" value="Myosin-binding protein C, slow type"/>
    <property type="match status" value="1"/>
</dbReference>
<feature type="domain" description="Fibronectin type-III" evidence="13">
    <location>
        <begin position="911"/>
        <end position="1006"/>
    </location>
</feature>
<evidence type="ECO:0000256" key="3">
    <source>
        <dbReference type="ARBA" id="ARBA00022737"/>
    </source>
</evidence>
<dbReference type="CDD" id="cd05894">
    <property type="entry name" value="Ig_C5_MyBP-C"/>
    <property type="match status" value="1"/>
</dbReference>
<dbReference type="FunFam" id="2.60.40.10:FF:000070">
    <property type="entry name" value="Myosin-binding protein C, slow type"/>
    <property type="match status" value="1"/>
</dbReference>
<dbReference type="InterPro" id="IPR003598">
    <property type="entry name" value="Ig_sub2"/>
</dbReference>
<sequence>MPEPKKPVPTPAAEEAKPVVKEVIPGEERQMSEVTGLFVQRPESATAIKGKDITFVAKVDSSKMLRKPAIKWVKGKWMDLGSKAGKHLQFKETYDRNSKIYTYEMSIIKIVDADAGGYRCEVTAKDKCDSCSFEITVEVVEEAQQQANILESFKRSGDAGEDAGDLDFSGLLKKREVKVAEKEEVDVWAILTKADPCDYEKIAFEYGITDLRGMLKRLKKMRKPVEPKKSDAFVKKLDDAYSVMKGKRIQLVVEVANPNAQAKWLKNGVEIKPSAKYVFETVGSLRKLTINKCNLSDDAAYECVVDDEKSFTEVFVKEPPVLITKALDDMHVVVGDKVEFECEVSDEGANVIWMKDGIEITRDLTRYRMKKDGKKHMLVIGEATKDDIGGFTVFTNGGHSEAELDVEGRVVTLWDVLQSIADLTVKAAEQAVFKCEVSDEKVTGKWLKDGVEVVPNNRFKMSHVGRIHKLTINDVKPEDAGDYTFVPDGYALSLSAKLNFLEIKIDYVPHQDPPKIHLDTTGSMVSKNTIIVVAGNKLRLDVEITGDPAPTVCWRKGDTEITEAEGRVRVETRKNLSSFVIEGAERSDEGKYTITVTNPAGEDQAELTVKIVDVPDPPQNVKCTGVGEDTATIIWEAPKFDGGAPIKGYLMERKKKGSARWTKLNFDIFESTTYEAKKMIEGTMYEMRVFAVNGIGISQPSETSKPFMPIAPTSEPTRLVVDDVTDSTCALKWRPPERLGAGGIDGYIIEWCKEGGTEWVQATEQPVEKNNYRVRNLPVGEKLLFRVFAVNIAGRSPPATMQQAVTIREIMEQPKIRLPRQLRTKFIRKVGEKINLVIPFQGKPRPSVTWTKDGEPLDTKTVNVRTSEVDTILFIRSAEREHSGKYTLTVQIENMEDKGTVEIQIVEKPGPPVEVTVTDVWGFNAALEWKPPKDTGNCEILGYIIQKADLKTKEWFTVYDHNRRPHCTVSDLVMGNEYTFRVLSENLCGRSDEAGISKNTAVISKTDLEHNPPSYKEMDPNSSPKFITPLVDRSLIAGYSAAITCAVRGFPKPKIVWMKNKMIIGDNPKFIMQNNQGVLTLNIRKPGKFDGGNYTCRAINDLGVDEVECRLEIRVVTEKEEDKK</sequence>
<evidence type="ECO:0000259" key="12">
    <source>
        <dbReference type="PROSITE" id="PS50835"/>
    </source>
</evidence>
<evidence type="ECO:0000256" key="6">
    <source>
        <dbReference type="ARBA" id="ARBA00023203"/>
    </source>
</evidence>
<dbReference type="Pfam" id="PF00041">
    <property type="entry name" value="fn3"/>
    <property type="match status" value="3"/>
</dbReference>
<dbReference type="Pfam" id="PF18362">
    <property type="entry name" value="THB"/>
    <property type="match status" value="1"/>
</dbReference>
<organism evidence="14 15">
    <name type="scientific">Clupea harengus</name>
    <name type="common">Atlantic herring</name>
    <dbReference type="NCBI Taxonomy" id="7950"/>
    <lineage>
        <taxon>Eukaryota</taxon>
        <taxon>Metazoa</taxon>
        <taxon>Chordata</taxon>
        <taxon>Craniata</taxon>
        <taxon>Vertebrata</taxon>
        <taxon>Euteleostomi</taxon>
        <taxon>Actinopterygii</taxon>
        <taxon>Neopterygii</taxon>
        <taxon>Teleostei</taxon>
        <taxon>Clupei</taxon>
        <taxon>Clupeiformes</taxon>
        <taxon>Clupeoidei</taxon>
        <taxon>Clupeidae</taxon>
        <taxon>Clupea</taxon>
    </lineage>
</organism>
<accession>A0A8M1KU03</accession>
<feature type="domain" description="Ig-like" evidence="12">
    <location>
        <begin position="319"/>
        <end position="439"/>
    </location>
</feature>
<dbReference type="PROSITE" id="PS50853">
    <property type="entry name" value="FN3"/>
    <property type="match status" value="3"/>
</dbReference>
<comment type="function">
    <text evidence="9">Thick filament-associated protein located in the crossbridge region of vertebrate striated muscle a bands. In vitro it binds MHC, F-actin and native thin filaments, and modifies the activity of actin-activated myosin ATPase. It may modulate muscle contraction or may play a more structural role.</text>
</comment>
<keyword evidence="2" id="KW-0597">Phosphoprotein</keyword>
<keyword evidence="7" id="KW-0393">Immunoglobulin domain</keyword>
<dbReference type="SMART" id="SM00408">
    <property type="entry name" value="IGc2"/>
    <property type="match status" value="5"/>
</dbReference>
<dbReference type="CTD" id="751793"/>
<evidence type="ECO:0000256" key="11">
    <source>
        <dbReference type="ARBA" id="ARBA00076995"/>
    </source>
</evidence>
<evidence type="ECO:0000259" key="13">
    <source>
        <dbReference type="PROSITE" id="PS50853"/>
    </source>
</evidence>